<feature type="region of interest" description="Disordered" evidence="5">
    <location>
        <begin position="573"/>
        <end position="595"/>
    </location>
</feature>
<dbReference type="InterPro" id="IPR000591">
    <property type="entry name" value="DEP_dom"/>
</dbReference>
<dbReference type="GO" id="GO:0010508">
    <property type="term" value="P:positive regulation of autophagy"/>
    <property type="evidence" value="ECO:0007669"/>
    <property type="project" value="TreeGrafter"/>
</dbReference>
<dbReference type="Pfam" id="PF00610">
    <property type="entry name" value="DEP"/>
    <property type="match status" value="1"/>
</dbReference>
<dbReference type="EMBL" id="WTXG01000003">
    <property type="protein sequence ID" value="KAI0306683.1"/>
    <property type="molecule type" value="Genomic_DNA"/>
</dbReference>
<accession>A0AAD4MBR1</accession>
<feature type="compositionally biased region" description="Polar residues" evidence="5">
    <location>
        <begin position="677"/>
        <end position="695"/>
    </location>
</feature>
<dbReference type="GO" id="GO:0005774">
    <property type="term" value="C:vacuolar membrane"/>
    <property type="evidence" value="ECO:0007669"/>
    <property type="project" value="UniProtKB-SubCell"/>
</dbReference>
<keyword evidence="8" id="KW-1185">Reference proteome</keyword>
<dbReference type="Gene3D" id="1.10.10.10">
    <property type="entry name" value="Winged helix-like DNA-binding domain superfamily/Winged helix DNA-binding domain"/>
    <property type="match status" value="1"/>
</dbReference>
<proteinExistence type="inferred from homology"/>
<evidence type="ECO:0000313" key="8">
    <source>
        <dbReference type="Proteomes" id="UP001203297"/>
    </source>
</evidence>
<feature type="domain" description="DEP" evidence="6">
    <location>
        <begin position="1161"/>
        <end position="1236"/>
    </location>
</feature>
<gene>
    <name evidence="7" type="ORF">B0F90DRAFT_1814535</name>
</gene>
<dbReference type="Pfam" id="PF12257">
    <property type="entry name" value="IML1"/>
    <property type="match status" value="1"/>
</dbReference>
<feature type="region of interest" description="Disordered" evidence="5">
    <location>
        <begin position="912"/>
        <end position="946"/>
    </location>
</feature>
<evidence type="ECO:0000256" key="3">
    <source>
        <dbReference type="ARBA" id="ARBA00018529"/>
    </source>
</evidence>
<name>A0AAD4MBR1_9AGAM</name>
<evidence type="ECO:0000256" key="2">
    <source>
        <dbReference type="ARBA" id="ARBA00005643"/>
    </source>
</evidence>
<dbReference type="Proteomes" id="UP001203297">
    <property type="component" value="Unassembled WGS sequence"/>
</dbReference>
<evidence type="ECO:0000256" key="5">
    <source>
        <dbReference type="SAM" id="MobiDB-lite"/>
    </source>
</evidence>
<sequence>MSISRSESQYSRRRSNTVQSAFKNALPPPLGVGASKVLTAWVHGTGDSSHVVLNHAHLPGVAAGDLLRVTISQLHDKSGFLFIVPPEDPSIRPQLQISIPKSVAEAFSIRNNTEITVTKFDKTECQADYIELIFQDQYLGRNDMWRLSEQLAGHCVHLSQEIVFIGSVAAKVDSICVGGQKVSSGLVTATTKAIYRSLSAKVTIFIQVCRELWEFSGDGERYNEKIVHSFLPELFTRWKEAGTNHTVTIVLISRVFYDRTEVDYAEGPLLQNEDGRWHKDFYKVITDLEVLYDWQSTLVSLKDSFWAFQRDILLTHHYHRTWSTSSSATGPPGEVRLVGQLSFAHDGPVLEALNMALNPTETHYIDRSLSLTGSSTIIITPGTGYYRVSKQLLRLTTTRMLDQGFGVDLVSLAKPPLHRSPIFSFRGVEPELFRVDKLGRYGSRALDPLWGGDDVPTDCIGREKRTFWWEPSGFVARAKMHEIQMLGLLDHDVLSSIEVPYLPEQYASLLDPAREGNFEASVAAKREADKFDMDIFESRDNDVKTVSSNRTSGVSIVGGIPMPPSIRISDKRAMTPHRTSHPPSKIHRIEESPHPTEKELFKISRDEKRLLAASLSAASAGDLSTSPSQASIRSARSVLSDVSISSAQGNPSPLRGSASLLRSKFAPSWLFNPFRSGPSQAETSPVSASGESTSIRGKAPSLPSQPHAVSPLATTTDTLPSPRPMPIKGVTSSRRYKAFEDTGLTAHGSLNKPIQSPMNTPPRDDTLFEKRRSIVLGNSGFLISSTSPSARPTPSGPQIPVSYNDSSLARRWQHMFAQPVFKHDIKWKSMVTPGCLPLTTEEFPSMSELETSYDVFSYDFVVDPPETRSFLVRPPSMLSQNPDEIRRAWAFVVMRGMIALRLAQGFQIVLRPASSPDHEPEPDPRALRRSKSYVSDEDVTPRPSGAAEALRAQADPVYLSMSNEIHRIAYTGEAVQVRRYVRRMPPTQPLHYQCLIWPKLGVGYTELSLSFAYHGLENYGWNRLDMLVAGYEQQFNESLRYWRTRFVVIPTLEPPTYSGSIGGGGGSDRLNEEEIRILGIEKLMEMFSRVRWQPPDERTVGPAPSVRVLVTDVGPAAMILDDHLITRLDEIHAAGPLRKKMKSERDITDMGLTAIAKAMREEDGVPIKDHRWQRKKYPDSFLGFEFVNWLVREFRDVSTRDQATEWGIKLQEQGLFEHCRGRHGFFDGHYFYRLKGEYAIVSTPKGGWFRSKPLSSQTVQADDAPRSSHYPSGLPKVNVRKPKKRIILSQSMVIDMDPSKKSDQAETVILHHDLIHNPATIFHFELHWIGTAARCIEDMLRVWTRTIERYGLTLVEAYVTQISDIADRNPFQSCFPVRLAVPSPIVLDIEKRVPEHRQGEAGHYFEYALLRRFGFVLDIEATNSYPAHVDAVYSYRRAPFTYSQFVHRSGVAFVQVLGGAQGFLFLTNRLMGSVRVGASPVGVGKAPRPAAGAEELRIKLQTFCGDKEALVNFYDEELAQLMQVPDDPPLLSI</sequence>
<comment type="subcellular location">
    <subcellularLocation>
        <location evidence="1">Vacuole membrane</location>
        <topology evidence="1">Peripheral membrane protein</topology>
    </subcellularLocation>
</comment>
<evidence type="ECO:0000256" key="4">
    <source>
        <dbReference type="ARBA" id="ARBA00021881"/>
    </source>
</evidence>
<dbReference type="PROSITE" id="PS50186">
    <property type="entry name" value="DEP"/>
    <property type="match status" value="1"/>
</dbReference>
<dbReference type="InterPro" id="IPR027244">
    <property type="entry name" value="IML1"/>
</dbReference>
<dbReference type="GO" id="GO:0005096">
    <property type="term" value="F:GTPase activator activity"/>
    <property type="evidence" value="ECO:0007669"/>
    <property type="project" value="InterPro"/>
</dbReference>
<dbReference type="SMART" id="SM00049">
    <property type="entry name" value="DEP"/>
    <property type="match status" value="1"/>
</dbReference>
<comment type="caution">
    <text evidence="7">The sequence shown here is derived from an EMBL/GenBank/DDBJ whole genome shotgun (WGS) entry which is preliminary data.</text>
</comment>
<evidence type="ECO:0000256" key="1">
    <source>
        <dbReference type="ARBA" id="ARBA00004148"/>
    </source>
</evidence>
<dbReference type="PANTHER" id="PTHR13179">
    <property type="entry name" value="DEP DOMAIN CONTAINING PROTEIN 5"/>
    <property type="match status" value="1"/>
</dbReference>
<evidence type="ECO:0000313" key="7">
    <source>
        <dbReference type="EMBL" id="KAI0306683.1"/>
    </source>
</evidence>
<feature type="region of interest" description="Disordered" evidence="5">
    <location>
        <begin position="676"/>
        <end position="729"/>
    </location>
</feature>
<feature type="region of interest" description="Disordered" evidence="5">
    <location>
        <begin position="1"/>
        <end position="22"/>
    </location>
</feature>
<dbReference type="GO" id="GO:1990130">
    <property type="term" value="C:GATOR1 complex"/>
    <property type="evidence" value="ECO:0007669"/>
    <property type="project" value="TreeGrafter"/>
</dbReference>
<dbReference type="InterPro" id="IPR036390">
    <property type="entry name" value="WH_DNA-bd_sf"/>
</dbReference>
<dbReference type="GO" id="GO:0035556">
    <property type="term" value="P:intracellular signal transduction"/>
    <property type="evidence" value="ECO:0007669"/>
    <property type="project" value="InterPro"/>
</dbReference>
<dbReference type="GO" id="GO:1904262">
    <property type="term" value="P:negative regulation of TORC1 signaling"/>
    <property type="evidence" value="ECO:0007669"/>
    <property type="project" value="TreeGrafter"/>
</dbReference>
<organism evidence="7 8">
    <name type="scientific">Multifurca ochricompacta</name>
    <dbReference type="NCBI Taxonomy" id="376703"/>
    <lineage>
        <taxon>Eukaryota</taxon>
        <taxon>Fungi</taxon>
        <taxon>Dikarya</taxon>
        <taxon>Basidiomycota</taxon>
        <taxon>Agaricomycotina</taxon>
        <taxon>Agaricomycetes</taxon>
        <taxon>Russulales</taxon>
        <taxon>Russulaceae</taxon>
        <taxon>Multifurca</taxon>
    </lineage>
</organism>
<feature type="compositionally biased region" description="Basic and acidic residues" evidence="5">
    <location>
        <begin position="916"/>
        <end position="926"/>
    </location>
</feature>
<reference evidence="7" key="1">
    <citation type="journal article" date="2022" name="New Phytol.">
        <title>Evolutionary transition to the ectomycorrhizal habit in the genomes of a hyperdiverse lineage of mushroom-forming fungi.</title>
        <authorList>
            <person name="Looney B."/>
            <person name="Miyauchi S."/>
            <person name="Morin E."/>
            <person name="Drula E."/>
            <person name="Courty P.E."/>
            <person name="Kohler A."/>
            <person name="Kuo A."/>
            <person name="LaButti K."/>
            <person name="Pangilinan J."/>
            <person name="Lipzen A."/>
            <person name="Riley R."/>
            <person name="Andreopoulos W."/>
            <person name="He G."/>
            <person name="Johnson J."/>
            <person name="Nolan M."/>
            <person name="Tritt A."/>
            <person name="Barry K.W."/>
            <person name="Grigoriev I.V."/>
            <person name="Nagy L.G."/>
            <person name="Hibbett D."/>
            <person name="Henrissat B."/>
            <person name="Matheny P.B."/>
            <person name="Labbe J."/>
            <person name="Martin F.M."/>
        </authorList>
    </citation>
    <scope>NUCLEOTIDE SEQUENCE</scope>
    <source>
        <strain evidence="7">BPL690</strain>
    </source>
</reference>
<evidence type="ECO:0000259" key="6">
    <source>
        <dbReference type="PROSITE" id="PS50186"/>
    </source>
</evidence>
<dbReference type="InterPro" id="IPR048255">
    <property type="entry name" value="IML1_N"/>
</dbReference>
<dbReference type="InterPro" id="IPR036388">
    <property type="entry name" value="WH-like_DNA-bd_sf"/>
</dbReference>
<dbReference type="CDD" id="cd04449">
    <property type="entry name" value="DEP_DEPDC5-like"/>
    <property type="match status" value="1"/>
</dbReference>
<feature type="compositionally biased region" description="Basic residues" evidence="5">
    <location>
        <begin position="574"/>
        <end position="586"/>
    </location>
</feature>
<comment type="similarity">
    <text evidence="2">Belongs to the IML1 family.</text>
</comment>
<dbReference type="PANTHER" id="PTHR13179:SF8">
    <property type="entry name" value="GATOR COMPLEX PROTEIN DEPDC5"/>
    <property type="match status" value="1"/>
</dbReference>
<dbReference type="SUPFAM" id="SSF46785">
    <property type="entry name" value="Winged helix' DNA-binding domain"/>
    <property type="match status" value="1"/>
</dbReference>
<protein>
    <recommendedName>
        <fullName evidence="3">Vacuolar membrane-associated protein IML1</fullName>
    </recommendedName>
    <alternativeName>
        <fullName evidence="4">Vacuolar membrane-associated protein iml1</fullName>
    </alternativeName>
</protein>